<evidence type="ECO:0000313" key="3">
    <source>
        <dbReference type="Proteomes" id="UP000180235"/>
    </source>
</evidence>
<organism evidence="2 3">
    <name type="scientific">Gloeomargarita lithophora Alchichica-D10</name>
    <dbReference type="NCBI Taxonomy" id="1188229"/>
    <lineage>
        <taxon>Bacteria</taxon>
        <taxon>Bacillati</taxon>
        <taxon>Cyanobacteriota</taxon>
        <taxon>Cyanophyceae</taxon>
        <taxon>Gloeomargaritales</taxon>
        <taxon>Gloeomargaritaceae</taxon>
        <taxon>Gloeomargarita</taxon>
    </lineage>
</organism>
<evidence type="ECO:0000313" key="2">
    <source>
        <dbReference type="EMBL" id="APB32951.1"/>
    </source>
</evidence>
<gene>
    <name evidence="2" type="ORF">GlitD10_0637</name>
</gene>
<dbReference type="KEGG" id="glt:GlitD10_0637"/>
<dbReference type="NCBIfam" id="TIGR02619">
    <property type="entry name" value="putative CRISPR-associated protein, APE2256 family"/>
    <property type="match status" value="1"/>
</dbReference>
<reference evidence="2 3" key="1">
    <citation type="submission" date="2016-10" db="EMBL/GenBank/DDBJ databases">
        <title>Description of Gloeomargarita lithophora gen. nov., sp. nov., a thylakoid-bearing basal-branching cyanobacterium with intracellular carbonates, and proposal for Gloeomargaritales ord. nov.</title>
        <authorList>
            <person name="Moreira D."/>
            <person name="Tavera R."/>
            <person name="Benzerara K."/>
            <person name="Skouri-Panet F."/>
            <person name="Couradeau E."/>
            <person name="Gerard E."/>
            <person name="Loussert C."/>
            <person name="Novelo E."/>
            <person name="Zivanovic Y."/>
            <person name="Lopez-Garcia P."/>
        </authorList>
    </citation>
    <scope>NUCLEOTIDE SEQUENCE [LARGE SCALE GENOMIC DNA]</scope>
    <source>
        <strain evidence="2 3">D10</strain>
    </source>
</reference>
<name>A0A1J0AAJ6_9CYAN</name>
<dbReference type="Proteomes" id="UP000180235">
    <property type="component" value="Chromosome"/>
</dbReference>
<sequence>MSHILIVSPCGTSTLTNQVDAEIRKLLNTTADAQEKDLAPEQKAILEPYIAQRRSEILQTDITSVRNWSAELNGILGYYNGQIPPKSDVHILLATATYQGQQTANIIQSWLEKQGCHVQIASSSQYLNVSNAENFRIAMNELVEWAENTLPGYRKSNYKIVFNLTGGFKSVNGFLQAMGMFYADECVYIFQNSSELIRIPRLPVKLDPEGIIGQNLMVFRLLGQMEKKHTLPVNQCQEIPETLLYQVGDEVELSEWGRLVWNRCKDDYYSEKLLPPLSEKIRYSEVFKRTFAALPADRKLIVNQRLDQLSHCLDTNQTHNPNSLDFKKLKHNPYPPSTHECDAWSDQDAKRIFGHFEDDIFVIDKLDKGLH</sequence>
<dbReference type="CDD" id="cd09742">
    <property type="entry name" value="Csm6_III-A"/>
    <property type="match status" value="1"/>
</dbReference>
<proteinExistence type="predicted"/>
<dbReference type="AlphaFoldDB" id="A0A1J0AAJ6"/>
<dbReference type="Gene3D" id="3.40.50.10770">
    <property type="entry name" value="Hypothetical protein VC1899 like domain (Restriction endonuclease-like)"/>
    <property type="match status" value="1"/>
</dbReference>
<protein>
    <submittedName>
        <fullName evidence="2">Uncharacterized protein conserved in archaea</fullName>
    </submittedName>
</protein>
<dbReference type="InterPro" id="IPR013442">
    <property type="entry name" value="SSO1393-like"/>
</dbReference>
<dbReference type="Pfam" id="PF09651">
    <property type="entry name" value="Cas_APE2256"/>
    <property type="match status" value="1"/>
</dbReference>
<evidence type="ECO:0000259" key="1">
    <source>
        <dbReference type="Pfam" id="PF09651"/>
    </source>
</evidence>
<dbReference type="Gene3D" id="1.10.196.30">
    <property type="match status" value="1"/>
</dbReference>
<feature type="domain" description="CRISPR system ring nuclease SSO1393-like" evidence="1">
    <location>
        <begin position="67"/>
        <end position="202"/>
    </location>
</feature>
<dbReference type="EMBL" id="CP017675">
    <property type="protein sequence ID" value="APB32951.1"/>
    <property type="molecule type" value="Genomic_DNA"/>
</dbReference>
<keyword evidence="3" id="KW-1185">Reference proteome</keyword>
<dbReference type="RefSeq" id="WP_071453617.1">
    <property type="nucleotide sequence ID" value="NZ_CP017675.1"/>
</dbReference>
<accession>A0A1J0AAJ6</accession>
<dbReference type="STRING" id="1188229.GlitD10_0637"/>